<keyword evidence="1" id="KW-0614">Plasmid</keyword>
<gene>
    <name evidence="1" type="ORF">pC5.8a_233</name>
</gene>
<geneLocation type="plasmid" evidence="1">
    <name>pColt5.8a</name>
</geneLocation>
<dbReference type="EMBL" id="MK318971">
    <property type="protein sequence ID" value="QCL09725.1"/>
    <property type="molecule type" value="Genomic_DNA"/>
</dbReference>
<protein>
    <submittedName>
        <fullName evidence="1">Uncharacterized protein</fullName>
    </submittedName>
</protein>
<dbReference type="AlphaFoldDB" id="A0A7S4ZRU6"/>
<proteinExistence type="predicted"/>
<reference evidence="1" key="1">
    <citation type="submission" date="2018-12" db="EMBL/GenBank/DDBJ databases">
        <title>Three Rhizobium rhizogenes strains isolated from the same crown gall tumor carry diverse plasmids.</title>
        <authorList>
            <person name="Pulawska J."/>
            <person name="Kuzmanovic N."/>
        </authorList>
    </citation>
    <scope>NUCLEOTIDE SEQUENCE</scope>
    <source>
        <strain evidence="1">Colt5.8</strain>
        <plasmid evidence="1">pColt5.8a</plasmid>
    </source>
</reference>
<evidence type="ECO:0000313" key="1">
    <source>
        <dbReference type="EMBL" id="QCL09725.1"/>
    </source>
</evidence>
<sequence>MQIPQYAPRCFRRLDTWRISGWAIKAYGIATEAPSQGPLLDPQLIDEAYAYVEANLNRMSNTSHYSVGFVILHHGSGAKSLLTQWWTNECVCLHHVAQSDFTGPPKFVAAKQDLMACAYELIPIDFERRAWVSTVMSGKSMDDYLGAWLPDGTY</sequence>
<organism evidence="1">
    <name type="scientific">Rhizobium rhizogenes</name>
    <name type="common">Agrobacterium rhizogenes</name>
    <dbReference type="NCBI Taxonomy" id="359"/>
    <lineage>
        <taxon>Bacteria</taxon>
        <taxon>Pseudomonadati</taxon>
        <taxon>Pseudomonadota</taxon>
        <taxon>Alphaproteobacteria</taxon>
        <taxon>Hyphomicrobiales</taxon>
        <taxon>Rhizobiaceae</taxon>
        <taxon>Rhizobium/Agrobacterium group</taxon>
        <taxon>Rhizobium</taxon>
    </lineage>
</organism>
<accession>A0A7S4ZRU6</accession>
<name>A0A7S4ZRU6_RHIRH</name>